<dbReference type="EC" id="1.-.-.-" evidence="9"/>
<dbReference type="InterPro" id="IPR037069">
    <property type="entry name" value="AcylCoA_DH/ox_N_sf"/>
</dbReference>
<dbReference type="InterPro" id="IPR009100">
    <property type="entry name" value="AcylCoA_DH/oxidase_NM_dom_sf"/>
</dbReference>
<gene>
    <name evidence="9" type="ORF">QWY28_14875</name>
</gene>
<evidence type="ECO:0000256" key="4">
    <source>
        <dbReference type="ARBA" id="ARBA00022827"/>
    </source>
</evidence>
<evidence type="ECO:0000256" key="3">
    <source>
        <dbReference type="ARBA" id="ARBA00022630"/>
    </source>
</evidence>
<dbReference type="GO" id="GO:0016491">
    <property type="term" value="F:oxidoreductase activity"/>
    <property type="evidence" value="ECO:0007669"/>
    <property type="project" value="UniProtKB-KW"/>
</dbReference>
<dbReference type="Proteomes" id="UP001168620">
    <property type="component" value="Unassembled WGS sequence"/>
</dbReference>
<dbReference type="InterPro" id="IPR013786">
    <property type="entry name" value="AcylCoA_DH/ox_N"/>
</dbReference>
<dbReference type="Gene3D" id="1.20.140.10">
    <property type="entry name" value="Butyryl-CoA Dehydrogenase, subunit A, domain 3"/>
    <property type="match status" value="1"/>
</dbReference>
<accession>A0ABT8FIE6</accession>
<keyword evidence="10" id="KW-1185">Reference proteome</keyword>
<evidence type="ECO:0000259" key="7">
    <source>
        <dbReference type="Pfam" id="PF00441"/>
    </source>
</evidence>
<evidence type="ECO:0000256" key="2">
    <source>
        <dbReference type="ARBA" id="ARBA00009347"/>
    </source>
</evidence>
<sequence length="351" mass="36059">MNFDLDDEQRDLAAAARDFLAGSASPAVARAALESDDPATAELAPGRDALVASGFATITVPEDAGGGGGSLLDLAVVAEQAGRVLAGPSLVTTARAAVLLAGDDERLARLVDGSLRVAVVDGAGPVLDAASADAFLALRGEDLVCGPGVVDVREPIDPTRGLGRVELGEVEVLATDARLRWEHAERVGRVVLAAEDLGAAGRAVEIGVAYARERQAFGRAIGSYQAVKHALVGAYVQVEQLRSLVWWAAWAADQAVDELPMAAAAAKAAAATTLTTAAETLIQVHGGIGFTWEHDAHLYWRRAKVDRFLLGDDVAAYDEVARLAIAQAEAAGPGGPSPEAGALAEAAVAAR</sequence>
<feature type="domain" description="Acyl-CoA dehydrogenase/oxidase N-terminal" evidence="8">
    <location>
        <begin position="7"/>
        <end position="103"/>
    </location>
</feature>
<dbReference type="SUPFAM" id="SSF56645">
    <property type="entry name" value="Acyl-CoA dehydrogenase NM domain-like"/>
    <property type="match status" value="1"/>
</dbReference>
<dbReference type="Gene3D" id="1.10.540.10">
    <property type="entry name" value="Acyl-CoA dehydrogenase/oxidase, N-terminal domain"/>
    <property type="match status" value="1"/>
</dbReference>
<comment type="caution">
    <text evidence="9">The sequence shown here is derived from an EMBL/GenBank/DDBJ whole genome shotgun (WGS) entry which is preliminary data.</text>
</comment>
<dbReference type="Pfam" id="PF00441">
    <property type="entry name" value="Acyl-CoA_dh_1"/>
    <property type="match status" value="1"/>
</dbReference>
<feature type="domain" description="Acyl-CoA dehydrogenase/oxidase C-terminal" evidence="7">
    <location>
        <begin position="187"/>
        <end position="315"/>
    </location>
</feature>
<evidence type="ECO:0000256" key="5">
    <source>
        <dbReference type="ARBA" id="ARBA00023002"/>
    </source>
</evidence>
<dbReference type="InterPro" id="IPR009075">
    <property type="entry name" value="AcylCo_DH/oxidase_C"/>
</dbReference>
<organism evidence="9 10">
    <name type="scientific">Nocardioides oceani</name>
    <dbReference type="NCBI Taxonomy" id="3058369"/>
    <lineage>
        <taxon>Bacteria</taxon>
        <taxon>Bacillati</taxon>
        <taxon>Actinomycetota</taxon>
        <taxon>Actinomycetes</taxon>
        <taxon>Propionibacteriales</taxon>
        <taxon>Nocardioidaceae</taxon>
        <taxon>Nocardioides</taxon>
    </lineage>
</organism>
<evidence type="ECO:0000256" key="1">
    <source>
        <dbReference type="ARBA" id="ARBA00001974"/>
    </source>
</evidence>
<evidence type="ECO:0000313" key="10">
    <source>
        <dbReference type="Proteomes" id="UP001168620"/>
    </source>
</evidence>
<keyword evidence="5 9" id="KW-0560">Oxidoreductase</keyword>
<evidence type="ECO:0000256" key="6">
    <source>
        <dbReference type="SAM" id="MobiDB-lite"/>
    </source>
</evidence>
<dbReference type="SUPFAM" id="SSF47203">
    <property type="entry name" value="Acyl-CoA dehydrogenase C-terminal domain-like"/>
    <property type="match status" value="1"/>
</dbReference>
<dbReference type="InterPro" id="IPR036250">
    <property type="entry name" value="AcylCo_DH-like_C"/>
</dbReference>
<evidence type="ECO:0000259" key="8">
    <source>
        <dbReference type="Pfam" id="PF02771"/>
    </source>
</evidence>
<feature type="region of interest" description="Disordered" evidence="6">
    <location>
        <begin position="330"/>
        <end position="351"/>
    </location>
</feature>
<comment type="cofactor">
    <cofactor evidence="1">
        <name>FAD</name>
        <dbReference type="ChEBI" id="CHEBI:57692"/>
    </cofactor>
</comment>
<dbReference type="EMBL" id="JAUHJQ010000006">
    <property type="protein sequence ID" value="MDN4174245.1"/>
    <property type="molecule type" value="Genomic_DNA"/>
</dbReference>
<dbReference type="RefSeq" id="WP_300953344.1">
    <property type="nucleotide sequence ID" value="NZ_JAUHJQ010000006.1"/>
</dbReference>
<evidence type="ECO:0000313" key="9">
    <source>
        <dbReference type="EMBL" id="MDN4174245.1"/>
    </source>
</evidence>
<reference evidence="9" key="1">
    <citation type="submission" date="2023-06" db="EMBL/GenBank/DDBJ databases">
        <title>Draft genome sequence of Nocardioides sp. SOB77.</title>
        <authorList>
            <person name="Zhang G."/>
        </authorList>
    </citation>
    <scope>NUCLEOTIDE SEQUENCE</scope>
    <source>
        <strain evidence="9">SOB77</strain>
    </source>
</reference>
<dbReference type="Pfam" id="PF02771">
    <property type="entry name" value="Acyl-CoA_dh_N"/>
    <property type="match status" value="1"/>
</dbReference>
<dbReference type="PANTHER" id="PTHR43884:SF20">
    <property type="entry name" value="ACYL-COA DEHYDROGENASE FADE28"/>
    <property type="match status" value="1"/>
</dbReference>
<keyword evidence="4" id="KW-0274">FAD</keyword>
<dbReference type="PANTHER" id="PTHR43884">
    <property type="entry name" value="ACYL-COA DEHYDROGENASE"/>
    <property type="match status" value="1"/>
</dbReference>
<comment type="similarity">
    <text evidence="2">Belongs to the acyl-CoA dehydrogenase family.</text>
</comment>
<proteinExistence type="inferred from homology"/>
<name>A0ABT8FIE6_9ACTN</name>
<protein>
    <submittedName>
        <fullName evidence="9">Acyl-CoA dehydrogenase family protein</fullName>
        <ecNumber evidence="9">1.-.-.-</ecNumber>
    </submittedName>
</protein>
<keyword evidence="3" id="KW-0285">Flavoprotein</keyword>